<reference evidence="6 7" key="1">
    <citation type="submission" date="2010-05" db="EMBL/GenBank/DDBJ databases">
        <title>The Genome Sequence of Thecamonas trahens ATCC 50062.</title>
        <authorList>
            <consortium name="The Broad Institute Genome Sequencing Platform"/>
            <person name="Russ C."/>
            <person name="Cuomo C."/>
            <person name="Shea T."/>
            <person name="Young S.K."/>
            <person name="Zeng Q."/>
            <person name="Koehrsen M."/>
            <person name="Haas B."/>
            <person name="Borodovsky M."/>
            <person name="Guigo R."/>
            <person name="Alvarado L."/>
            <person name="Berlin A."/>
            <person name="Bochicchio J."/>
            <person name="Borenstein D."/>
            <person name="Chapman S."/>
            <person name="Chen Z."/>
            <person name="Freedman E."/>
            <person name="Gellesch M."/>
            <person name="Goldberg J."/>
            <person name="Griggs A."/>
            <person name="Gujja S."/>
            <person name="Heilman E."/>
            <person name="Heiman D."/>
            <person name="Hepburn T."/>
            <person name="Howarth C."/>
            <person name="Jen D."/>
            <person name="Larson L."/>
            <person name="Mehta T."/>
            <person name="Park D."/>
            <person name="Pearson M."/>
            <person name="Roberts A."/>
            <person name="Saif S."/>
            <person name="Shenoy N."/>
            <person name="Sisk P."/>
            <person name="Stolte C."/>
            <person name="Sykes S."/>
            <person name="Thomson T."/>
            <person name="Walk T."/>
            <person name="White J."/>
            <person name="Yandava C."/>
            <person name="Burger G."/>
            <person name="Gray M.W."/>
            <person name="Holland P.W.H."/>
            <person name="King N."/>
            <person name="Lang F.B.F."/>
            <person name="Roger A.J."/>
            <person name="Ruiz-Trillo I."/>
            <person name="Lander E."/>
            <person name="Nusbaum C."/>
        </authorList>
    </citation>
    <scope>NUCLEOTIDE SEQUENCE [LARGE SCALE GENOMIC DNA]</scope>
    <source>
        <strain evidence="6 7">ATCC 50062</strain>
    </source>
</reference>
<evidence type="ECO:0000256" key="1">
    <source>
        <dbReference type="ARBA" id="ARBA00022443"/>
    </source>
</evidence>
<evidence type="ECO:0000259" key="4">
    <source>
        <dbReference type="PROSITE" id="PS50002"/>
    </source>
</evidence>
<sequence>MSNNLLTLVAVRDNRQPEMDELGFMVGDLLVDAKRVDEHWYVAVKPTGEAGLVPASYVQQASSDAAATKAAKEAKRSSMRIQQERPSVREPTLAASCEGYLYKKGGWRHNWKKRWFCIIGTDLAYADQGGGDVLSRAKGAIDLTDAELEANPPAHHTHNWTFNVAVTERTYQLYAETKEDKIRWVSALREAIDSAKGTKS</sequence>
<organism evidence="6 7">
    <name type="scientific">Thecamonas trahens ATCC 50062</name>
    <dbReference type="NCBI Taxonomy" id="461836"/>
    <lineage>
        <taxon>Eukaryota</taxon>
        <taxon>Apusozoa</taxon>
        <taxon>Apusomonadida</taxon>
        <taxon>Apusomonadidae</taxon>
        <taxon>Thecamonas</taxon>
    </lineage>
</organism>
<dbReference type="InterPro" id="IPR001452">
    <property type="entry name" value="SH3_domain"/>
</dbReference>
<evidence type="ECO:0000256" key="2">
    <source>
        <dbReference type="PROSITE-ProRule" id="PRU00192"/>
    </source>
</evidence>
<dbReference type="FunFam" id="2.30.29.30:FF:000286">
    <property type="entry name" value="PH-protein kinase domain containing protein"/>
    <property type="match status" value="1"/>
</dbReference>
<dbReference type="Proteomes" id="UP000054408">
    <property type="component" value="Unassembled WGS sequence"/>
</dbReference>
<dbReference type="Pfam" id="PF00018">
    <property type="entry name" value="SH3_1"/>
    <property type="match status" value="1"/>
</dbReference>
<evidence type="ECO:0000313" key="7">
    <source>
        <dbReference type="Proteomes" id="UP000054408"/>
    </source>
</evidence>
<dbReference type="OrthoDB" id="73680at2759"/>
<dbReference type="GeneID" id="25568833"/>
<feature type="domain" description="PH" evidence="5">
    <location>
        <begin position="94"/>
        <end position="193"/>
    </location>
</feature>
<feature type="region of interest" description="Disordered" evidence="3">
    <location>
        <begin position="68"/>
        <end position="87"/>
    </location>
</feature>
<dbReference type="EMBL" id="GL349494">
    <property type="protein sequence ID" value="KNC55066.1"/>
    <property type="molecule type" value="Genomic_DNA"/>
</dbReference>
<dbReference type="RefSeq" id="XP_013753370.1">
    <property type="nucleotide sequence ID" value="XM_013897916.1"/>
</dbReference>
<accession>A0A0L0DST2</accession>
<dbReference type="Gene3D" id="2.30.30.40">
    <property type="entry name" value="SH3 Domains"/>
    <property type="match status" value="1"/>
</dbReference>
<feature type="domain" description="SH3" evidence="4">
    <location>
        <begin position="3"/>
        <end position="63"/>
    </location>
</feature>
<dbReference type="PANTHER" id="PTHR14336">
    <property type="entry name" value="TANDEM PH DOMAIN CONTAINING PROTEIN"/>
    <property type="match status" value="1"/>
</dbReference>
<dbReference type="InterPro" id="IPR036028">
    <property type="entry name" value="SH3-like_dom_sf"/>
</dbReference>
<dbReference type="Pfam" id="PF00169">
    <property type="entry name" value="PH"/>
    <property type="match status" value="1"/>
</dbReference>
<dbReference type="SUPFAM" id="SSF50044">
    <property type="entry name" value="SH3-domain"/>
    <property type="match status" value="1"/>
</dbReference>
<dbReference type="PROSITE" id="PS50003">
    <property type="entry name" value="PH_DOMAIN"/>
    <property type="match status" value="1"/>
</dbReference>
<dbReference type="AlphaFoldDB" id="A0A0L0DST2"/>
<dbReference type="Gene3D" id="2.30.29.30">
    <property type="entry name" value="Pleckstrin-homology domain (PH domain)/Phosphotyrosine-binding domain (PTB)"/>
    <property type="match status" value="1"/>
</dbReference>
<dbReference type="SMART" id="SM00233">
    <property type="entry name" value="PH"/>
    <property type="match status" value="1"/>
</dbReference>
<protein>
    <recommendedName>
        <fullName evidence="8">PH domain-containing protein</fullName>
    </recommendedName>
</protein>
<dbReference type="InterPro" id="IPR011993">
    <property type="entry name" value="PH-like_dom_sf"/>
</dbReference>
<keyword evidence="7" id="KW-1185">Reference proteome</keyword>
<name>A0A0L0DST2_THETB</name>
<keyword evidence="1 2" id="KW-0728">SH3 domain</keyword>
<dbReference type="PROSITE" id="PS50002">
    <property type="entry name" value="SH3"/>
    <property type="match status" value="1"/>
</dbReference>
<evidence type="ECO:0000259" key="5">
    <source>
        <dbReference type="PROSITE" id="PS50003"/>
    </source>
</evidence>
<gene>
    <name evidence="6" type="ORF">AMSG_10662</name>
</gene>
<dbReference type="SUPFAM" id="SSF50729">
    <property type="entry name" value="PH domain-like"/>
    <property type="match status" value="1"/>
</dbReference>
<dbReference type="InterPro" id="IPR051707">
    <property type="entry name" value="PI-Interact_SigTrans_Reg"/>
</dbReference>
<evidence type="ECO:0000256" key="3">
    <source>
        <dbReference type="SAM" id="MobiDB-lite"/>
    </source>
</evidence>
<evidence type="ECO:0000313" key="6">
    <source>
        <dbReference type="EMBL" id="KNC55066.1"/>
    </source>
</evidence>
<proteinExistence type="predicted"/>
<dbReference type="STRING" id="461836.A0A0L0DST2"/>
<evidence type="ECO:0008006" key="8">
    <source>
        <dbReference type="Google" id="ProtNLM"/>
    </source>
</evidence>
<dbReference type="PANTHER" id="PTHR14336:SF15">
    <property type="entry name" value="DUAL ADAPTER FOR PHOSPHOTYROSINE AND 3-PHOSPHOTYROSINE AND 3-PHOSPHOINOSITIDE"/>
    <property type="match status" value="1"/>
</dbReference>
<dbReference type="InterPro" id="IPR001849">
    <property type="entry name" value="PH_domain"/>
</dbReference>
<feature type="compositionally biased region" description="Basic and acidic residues" evidence="3">
    <location>
        <begin position="70"/>
        <end position="87"/>
    </location>
</feature>
<dbReference type="SMART" id="SM00326">
    <property type="entry name" value="SH3"/>
    <property type="match status" value="1"/>
</dbReference>